<dbReference type="EMBL" id="FO082059">
    <property type="protein sequence ID" value="CCE72941.1"/>
    <property type="molecule type" value="Genomic_DNA"/>
</dbReference>
<keyword evidence="16" id="KW-1185">Reference proteome</keyword>
<keyword evidence="6 13" id="KW-1133">Transmembrane helix</keyword>
<evidence type="ECO:0000256" key="10">
    <source>
        <dbReference type="PIRNR" id="PIRNR000439"/>
    </source>
</evidence>
<evidence type="ECO:0000256" key="8">
    <source>
        <dbReference type="ARBA" id="ARBA00023315"/>
    </source>
</evidence>
<dbReference type="EMBL" id="FO082058">
    <property type="protein sequence ID" value="CCE73502.1"/>
    <property type="molecule type" value="Genomic_DNA"/>
</dbReference>
<evidence type="ECO:0000313" key="14">
    <source>
        <dbReference type="EMBL" id="CCE72941.1"/>
    </source>
</evidence>
<dbReference type="OrthoDB" id="10039049at2759"/>
<feature type="transmembrane region" description="Helical" evidence="13">
    <location>
        <begin position="431"/>
        <end position="454"/>
    </location>
</feature>
<dbReference type="GO" id="GO:0005789">
    <property type="term" value="C:endoplasmic reticulum membrane"/>
    <property type="evidence" value="ECO:0007669"/>
    <property type="project" value="UniProtKB-SubCell"/>
</dbReference>
<evidence type="ECO:0000256" key="7">
    <source>
        <dbReference type="ARBA" id="ARBA00023136"/>
    </source>
</evidence>
<gene>
    <name evidence="14" type="primary">Piso0_000547</name>
    <name evidence="14" type="ORF">GNLVRS01_PISO0A11748g</name>
    <name evidence="15" type="ORF">GNLVRS01_PISO0B11815g</name>
</gene>
<feature type="transmembrane region" description="Helical" evidence="13">
    <location>
        <begin position="220"/>
        <end position="242"/>
    </location>
</feature>
<dbReference type="InterPro" id="IPR014371">
    <property type="entry name" value="Oat_ACAT_DAG_ARE"/>
</dbReference>
<keyword evidence="8 10" id="KW-0012">Acyltransferase</keyword>
<evidence type="ECO:0000256" key="6">
    <source>
        <dbReference type="ARBA" id="ARBA00022989"/>
    </source>
</evidence>
<dbReference type="HOGENOM" id="CLU_018190_2_1_1"/>
<reference evidence="16" key="2">
    <citation type="journal article" date="2012" name="G3 (Bethesda)">
        <title>Pichia sorbitophila, an interspecies yeast hybrid reveals early steps of genome resolution following polyploidization.</title>
        <authorList>
            <person name="Leh Louis V."/>
            <person name="Despons L."/>
            <person name="Friedrich A."/>
            <person name="Martin T."/>
            <person name="Durrens P."/>
            <person name="Casaregola S."/>
            <person name="Neuveglise C."/>
            <person name="Fairhead C."/>
            <person name="Marck C."/>
            <person name="Cruz J.A."/>
            <person name="Straub M.L."/>
            <person name="Kugler V."/>
            <person name="Sacerdot C."/>
            <person name="Uzunov Z."/>
            <person name="Thierry A."/>
            <person name="Weiss S."/>
            <person name="Bleykasten C."/>
            <person name="De Montigny J."/>
            <person name="Jacques N."/>
            <person name="Jung P."/>
            <person name="Lemaire M."/>
            <person name="Mallet S."/>
            <person name="Morel G."/>
            <person name="Richard G.F."/>
            <person name="Sarkar A."/>
            <person name="Savel G."/>
            <person name="Schacherer J."/>
            <person name="Seret M.L."/>
            <person name="Talla E."/>
            <person name="Samson G."/>
            <person name="Jubin C."/>
            <person name="Poulain J."/>
            <person name="Vacherie B."/>
            <person name="Barbe V."/>
            <person name="Pelletier E."/>
            <person name="Sherman D.J."/>
            <person name="Westhof E."/>
            <person name="Weissenbach J."/>
            <person name="Baret P.V."/>
            <person name="Wincker P."/>
            <person name="Gaillardin C."/>
            <person name="Dujon B."/>
            <person name="Souciet J.L."/>
        </authorList>
    </citation>
    <scope>NUCLEOTIDE SEQUENCE [LARGE SCALE GENOMIC DNA]</scope>
    <source>
        <strain evidence="16">ATCC MYA-4447 / BCRC 22081 / CBS 7064 / NBRC 10061 / NRRL Y-12695</strain>
    </source>
</reference>
<keyword evidence="3 10" id="KW-0808">Transferase</keyword>
<feature type="transmembrane region" description="Helical" evidence="13">
    <location>
        <begin position="177"/>
        <end position="200"/>
    </location>
</feature>
<comment type="similarity">
    <text evidence="2 10">Belongs to the membrane-bound acyltransferase family. Sterol o-acyltransferase subfamily.</text>
</comment>
<dbReference type="Pfam" id="PF03062">
    <property type="entry name" value="MBOAT"/>
    <property type="match status" value="1"/>
</dbReference>
<dbReference type="FunCoup" id="G8YVQ8">
    <property type="interactions" value="425"/>
</dbReference>
<dbReference type="AlphaFoldDB" id="G8YVQ8"/>
<dbReference type="PANTHER" id="PTHR10408:SF23">
    <property type="entry name" value="STEROL O-ACYLTRANSFERASE 1-RELATED"/>
    <property type="match status" value="1"/>
</dbReference>
<dbReference type="InterPro" id="IPR004299">
    <property type="entry name" value="MBOAT_fam"/>
</dbReference>
<dbReference type="eggNOG" id="KOG0380">
    <property type="taxonomic scope" value="Eukaryota"/>
</dbReference>
<evidence type="ECO:0000256" key="2">
    <source>
        <dbReference type="ARBA" id="ARBA00009010"/>
    </source>
</evidence>
<evidence type="ECO:0000256" key="13">
    <source>
        <dbReference type="SAM" id="Phobius"/>
    </source>
</evidence>
<dbReference type="GO" id="GO:0008204">
    <property type="term" value="P:ergosterol metabolic process"/>
    <property type="evidence" value="ECO:0007669"/>
    <property type="project" value="TreeGrafter"/>
</dbReference>
<dbReference type="GO" id="GO:0034737">
    <property type="term" value="F:ergosterol O-acyltransferase activity"/>
    <property type="evidence" value="ECO:0007669"/>
    <property type="project" value="TreeGrafter"/>
</dbReference>
<feature type="transmembrane region" description="Helical" evidence="13">
    <location>
        <begin position="474"/>
        <end position="497"/>
    </location>
</feature>
<dbReference type="Proteomes" id="UP000005222">
    <property type="component" value="Chromosome A"/>
</dbReference>
<dbReference type="Proteomes" id="UP000005222">
    <property type="component" value="Chromosome B"/>
</dbReference>
<name>G8YVQ8_PICSO</name>
<keyword evidence="7 10" id="KW-0472">Membrane</keyword>
<feature type="transmembrane region" description="Helical" evidence="13">
    <location>
        <begin position="556"/>
        <end position="576"/>
    </location>
</feature>
<evidence type="ECO:0000256" key="1">
    <source>
        <dbReference type="ARBA" id="ARBA00004477"/>
    </source>
</evidence>
<protein>
    <recommendedName>
        <fullName evidence="10">O-acyltransferase</fullName>
    </recommendedName>
</protein>
<evidence type="ECO:0000313" key="15">
    <source>
        <dbReference type="EMBL" id="CCE73502.1"/>
    </source>
</evidence>
<dbReference type="OMA" id="INWWYVA"/>
<evidence type="ECO:0000256" key="4">
    <source>
        <dbReference type="ARBA" id="ARBA00022692"/>
    </source>
</evidence>
<evidence type="ECO:0000256" key="9">
    <source>
        <dbReference type="ARBA" id="ARBA00023568"/>
    </source>
</evidence>
<dbReference type="PIRSF" id="PIRSF000439">
    <property type="entry name" value="Oat_ACAT_DAG_ARE"/>
    <property type="match status" value="1"/>
</dbReference>
<proteinExistence type="inferred from homology"/>
<dbReference type="STRING" id="559304.G8YVQ8"/>
<evidence type="ECO:0000256" key="12">
    <source>
        <dbReference type="SAM" id="MobiDB-lite"/>
    </source>
</evidence>
<feature type="active site" evidence="11">
    <location>
        <position position="568"/>
    </location>
</feature>
<comment type="function">
    <text evidence="9">Sterol O-acyltransferase that catalyzes the formation of stery esters.</text>
</comment>
<evidence type="ECO:0000256" key="11">
    <source>
        <dbReference type="PIRSR" id="PIRSR000439-1"/>
    </source>
</evidence>
<comment type="subcellular location">
    <subcellularLocation>
        <location evidence="1 10">Endoplasmic reticulum membrane</location>
        <topology evidence="1 10">Multi-pass membrane protein</topology>
    </subcellularLocation>
</comment>
<reference evidence="14" key="1">
    <citation type="submission" date="2011-10" db="EMBL/GenBank/DDBJ databases">
        <authorList>
            <person name="Genoscope - CEA"/>
        </authorList>
    </citation>
    <scope>NUCLEOTIDE SEQUENCE</scope>
    <source>
        <strain evidence="14">CBS 7064</strain>
    </source>
</reference>
<evidence type="ECO:0000256" key="3">
    <source>
        <dbReference type="ARBA" id="ARBA00022679"/>
    </source>
</evidence>
<feature type="compositionally biased region" description="Basic residues" evidence="12">
    <location>
        <begin position="118"/>
        <end position="128"/>
    </location>
</feature>
<evidence type="ECO:0000313" key="16">
    <source>
        <dbReference type="Proteomes" id="UP000005222"/>
    </source>
</evidence>
<evidence type="ECO:0000256" key="5">
    <source>
        <dbReference type="ARBA" id="ARBA00022824"/>
    </source>
</evidence>
<feature type="transmembrane region" description="Helical" evidence="13">
    <location>
        <begin position="279"/>
        <end position="297"/>
    </location>
</feature>
<dbReference type="PANTHER" id="PTHR10408">
    <property type="entry name" value="STEROL O-ACYLTRANSFERASE"/>
    <property type="match status" value="1"/>
</dbReference>
<accession>G8YVQ8</accession>
<sequence>MTLGKKSSLKTKVKSTLQKISNANPSSTEEQLLKVTDLSNTRRRSLVLNDDYGEHTNDNPSDEDITKLVEDKYKVDSGSPDEKSKAINEITNEIDVANQETLLETFNKMNQANDTRLIKRKKSRKGSNHTKGTDVPDVPASNKDKSKKYRSRFGDIDFNTVTETIFDSPSLYDSDAFGVYVLFWLGTAFLMVNNLVHFYFESDKILFNSEIVLILRKDLWKIAATDLAMYLCMYFSYYLQYLHSKNVLTWDRSGWLIQSVYDFVFIFFWLYVASDWCMSYTWVGKVFLLLHNLVLVMKMHSYAFYNGYLWRILGELKFSESFLSRLEDGKVGLSDSYDVATTKKILLESISFCKFELEYQSSATSLSSEYDVGTLDFDKNLETLQEAKVIKFPQNISLFNFFEFTMYPTLVYTLNFPRTRRIRWKYVGQKVCGIFGIIFLMILVAQSHMLPIVIRARECRSLPLADKVRNYFLILLDMIPPFLMEYIFTFFLIWELILNAIAELSRLADRDFYGAWWSCTDWSEYARIWNRPVHKFLLRHVYHSTISALKVNKMQAILFTFIFSSLVHELVMFVIFGTLRGYLLLLQMSQLPLIMLSNTPFMRGKKTLGNVICWFGFISGPSMICTLYLMF</sequence>
<feature type="transmembrane region" description="Helical" evidence="13">
    <location>
        <begin position="611"/>
        <end position="630"/>
    </location>
</feature>
<feature type="region of interest" description="Disordered" evidence="12">
    <location>
        <begin position="114"/>
        <end position="146"/>
    </location>
</feature>
<keyword evidence="5 10" id="KW-0256">Endoplasmic reticulum</keyword>
<organism evidence="14 16">
    <name type="scientific">Pichia sorbitophila (strain ATCC MYA-4447 / BCRC 22081 / CBS 7064 / NBRC 10061 / NRRL Y-12695)</name>
    <name type="common">Hybrid yeast</name>
    <dbReference type="NCBI Taxonomy" id="559304"/>
    <lineage>
        <taxon>Eukaryota</taxon>
        <taxon>Fungi</taxon>
        <taxon>Dikarya</taxon>
        <taxon>Ascomycota</taxon>
        <taxon>Saccharomycotina</taxon>
        <taxon>Pichiomycetes</taxon>
        <taxon>Debaryomycetaceae</taxon>
        <taxon>Millerozyma</taxon>
    </lineage>
</organism>
<feature type="compositionally biased region" description="Polar residues" evidence="12">
    <location>
        <begin position="20"/>
        <end position="30"/>
    </location>
</feature>
<feature type="transmembrane region" description="Helical" evidence="13">
    <location>
        <begin position="254"/>
        <end position="273"/>
    </location>
</feature>
<dbReference type="InParanoid" id="G8YVQ8"/>
<keyword evidence="4 13" id="KW-0812">Transmembrane</keyword>
<feature type="region of interest" description="Disordered" evidence="12">
    <location>
        <begin position="1"/>
        <end position="34"/>
    </location>
</feature>